<dbReference type="Gene3D" id="1.10.357.10">
    <property type="entry name" value="Tetracycline Repressor, domain 2"/>
    <property type="match status" value="1"/>
</dbReference>
<keyword evidence="5" id="KW-1185">Reference proteome</keyword>
<dbReference type="SUPFAM" id="SSF46689">
    <property type="entry name" value="Homeodomain-like"/>
    <property type="match status" value="1"/>
</dbReference>
<dbReference type="EMBL" id="CP058559">
    <property type="protein sequence ID" value="QNO14672.1"/>
    <property type="molecule type" value="Genomic_DNA"/>
</dbReference>
<evidence type="ECO:0000313" key="5">
    <source>
        <dbReference type="Proteomes" id="UP000516160"/>
    </source>
</evidence>
<organism evidence="4 5">
    <name type="scientific">Alkalicella caledoniensis</name>
    <dbReference type="NCBI Taxonomy" id="2731377"/>
    <lineage>
        <taxon>Bacteria</taxon>
        <taxon>Bacillati</taxon>
        <taxon>Bacillota</taxon>
        <taxon>Clostridia</taxon>
        <taxon>Eubacteriales</taxon>
        <taxon>Proteinivoracaceae</taxon>
        <taxon>Alkalicella</taxon>
    </lineage>
</organism>
<reference evidence="4 5" key="1">
    <citation type="submission" date="2020-07" db="EMBL/GenBank/DDBJ databases">
        <title>Alkalicella. sp. LB2 genome.</title>
        <authorList>
            <person name="Postec A."/>
            <person name="Quemeneur M."/>
        </authorList>
    </citation>
    <scope>NUCLEOTIDE SEQUENCE [LARGE SCALE GENOMIC DNA]</scope>
    <source>
        <strain evidence="4 5">LB2</strain>
    </source>
</reference>
<accession>A0A7G9W7L0</accession>
<name>A0A7G9W7L0_ALKCA</name>
<dbReference type="Proteomes" id="UP000516160">
    <property type="component" value="Chromosome"/>
</dbReference>
<evidence type="ECO:0000256" key="2">
    <source>
        <dbReference type="PROSITE-ProRule" id="PRU00335"/>
    </source>
</evidence>
<dbReference type="Pfam" id="PF00440">
    <property type="entry name" value="TetR_N"/>
    <property type="match status" value="1"/>
</dbReference>
<gene>
    <name evidence="4" type="ORF">HYG86_07660</name>
</gene>
<dbReference type="PANTHER" id="PTHR43479:SF11">
    <property type="entry name" value="ACREF_ENVCD OPERON REPRESSOR-RELATED"/>
    <property type="match status" value="1"/>
</dbReference>
<feature type="DNA-binding region" description="H-T-H motif" evidence="2">
    <location>
        <begin position="34"/>
        <end position="53"/>
    </location>
</feature>
<sequence length="197" mass="22809">MARSFSEYEKENIRQRLYEKGKESLLQYGIKKSNIEEITKAVGVSKGTFYSLFNSKEEFFFDIFEIHDRNIKARVFEVLNEPTNVLSGLREFLKEAVLSEESIGFYSRMVELEQIMIKLPPERIANHLNEDNDSIIDLMRFLQVDFQKCDPMIVSNLTKVLILTVCSRHLLNVDVLEDTCDLLIDKLIDYISLGIGG</sequence>
<dbReference type="GO" id="GO:0003677">
    <property type="term" value="F:DNA binding"/>
    <property type="evidence" value="ECO:0007669"/>
    <property type="project" value="UniProtKB-UniRule"/>
</dbReference>
<dbReference type="InterPro" id="IPR009057">
    <property type="entry name" value="Homeodomain-like_sf"/>
</dbReference>
<dbReference type="InterPro" id="IPR050624">
    <property type="entry name" value="HTH-type_Tx_Regulator"/>
</dbReference>
<keyword evidence="1 2" id="KW-0238">DNA-binding</keyword>
<dbReference type="InterPro" id="IPR001647">
    <property type="entry name" value="HTH_TetR"/>
</dbReference>
<evidence type="ECO:0000256" key="1">
    <source>
        <dbReference type="ARBA" id="ARBA00023125"/>
    </source>
</evidence>
<dbReference type="PANTHER" id="PTHR43479">
    <property type="entry name" value="ACREF/ENVCD OPERON REPRESSOR-RELATED"/>
    <property type="match status" value="1"/>
</dbReference>
<evidence type="ECO:0000259" key="3">
    <source>
        <dbReference type="PROSITE" id="PS50977"/>
    </source>
</evidence>
<protein>
    <submittedName>
        <fullName evidence="4">TetR/AcrR family transcriptional regulator</fullName>
    </submittedName>
</protein>
<dbReference type="AlphaFoldDB" id="A0A7G9W7L0"/>
<evidence type="ECO:0000313" key="4">
    <source>
        <dbReference type="EMBL" id="QNO14672.1"/>
    </source>
</evidence>
<proteinExistence type="predicted"/>
<feature type="domain" description="HTH tetR-type" evidence="3">
    <location>
        <begin position="11"/>
        <end position="71"/>
    </location>
</feature>
<dbReference type="KEGG" id="acae:HYG86_07660"/>
<dbReference type="RefSeq" id="WP_213168559.1">
    <property type="nucleotide sequence ID" value="NZ_CP058559.1"/>
</dbReference>
<dbReference type="PROSITE" id="PS50977">
    <property type="entry name" value="HTH_TETR_2"/>
    <property type="match status" value="1"/>
</dbReference>